<proteinExistence type="inferred from homology"/>
<dbReference type="CDD" id="cd19071">
    <property type="entry name" value="AKR_AKR1-5-like"/>
    <property type="match status" value="1"/>
</dbReference>
<comment type="caution">
    <text evidence="8">The sequence shown here is derived from an EMBL/GenBank/DDBJ whole genome shotgun (WGS) entry which is preliminary data.</text>
</comment>
<dbReference type="SUPFAM" id="SSF51430">
    <property type="entry name" value="NAD(P)-linked oxidoreductase"/>
    <property type="match status" value="1"/>
</dbReference>
<keyword evidence="3" id="KW-0560">Oxidoreductase</keyword>
<dbReference type="Proteomes" id="UP001212997">
    <property type="component" value="Unassembled WGS sequence"/>
</dbReference>
<dbReference type="InterPro" id="IPR023210">
    <property type="entry name" value="NADP_OxRdtase_dom"/>
</dbReference>
<dbReference type="PANTHER" id="PTHR43827:SF3">
    <property type="entry name" value="NADP-DEPENDENT OXIDOREDUCTASE DOMAIN-CONTAINING PROTEIN"/>
    <property type="match status" value="1"/>
</dbReference>
<sequence>MLEIPTYTLNNGVKIPAIGLGCWSGMTKEERAAGYNWMLPALQQGYRHLDTAVLYGTEGTVGRAIKDSGVPREEIFVTTKLSWQDPGRVAQAIDKSLEELGLDYVDLYLIHWPFTVKYDENNTEPRNADGDIIVLDTPTFNDTWAEMEQVLASGKAKAIGVSNFSIKTIEQLLTTAKVVPAVNQVELHPYLAQEDLKKYCDSKGILLTAYTPTGYSKVRNDPTLLSLATKYNVTSAQIILSWHITRGVAAVPKSANISHQKENISLPKLDPEDFKAVSALDKGERICNKANERGIVWGWNYEQLGW</sequence>
<evidence type="ECO:0000313" key="8">
    <source>
        <dbReference type="EMBL" id="KAJ3483257.1"/>
    </source>
</evidence>
<evidence type="ECO:0000256" key="3">
    <source>
        <dbReference type="ARBA" id="ARBA00023002"/>
    </source>
</evidence>
<name>A0AAD5YFX9_9APHY</name>
<evidence type="ECO:0000259" key="7">
    <source>
        <dbReference type="Pfam" id="PF00248"/>
    </source>
</evidence>
<dbReference type="PRINTS" id="PR00069">
    <property type="entry name" value="ALDKETRDTASE"/>
</dbReference>
<dbReference type="Pfam" id="PF00248">
    <property type="entry name" value="Aldo_ket_red"/>
    <property type="match status" value="1"/>
</dbReference>
<evidence type="ECO:0000256" key="2">
    <source>
        <dbReference type="ARBA" id="ARBA00022857"/>
    </source>
</evidence>
<reference evidence="8" key="1">
    <citation type="submission" date="2022-07" db="EMBL/GenBank/DDBJ databases">
        <title>Genome Sequence of Physisporinus lineatus.</title>
        <authorList>
            <person name="Buettner E."/>
        </authorList>
    </citation>
    <scope>NUCLEOTIDE SEQUENCE</scope>
    <source>
        <strain evidence="8">VT162</strain>
    </source>
</reference>
<dbReference type="AlphaFoldDB" id="A0AAD5YFX9"/>
<organism evidence="8 9">
    <name type="scientific">Meripilus lineatus</name>
    <dbReference type="NCBI Taxonomy" id="2056292"/>
    <lineage>
        <taxon>Eukaryota</taxon>
        <taxon>Fungi</taxon>
        <taxon>Dikarya</taxon>
        <taxon>Basidiomycota</taxon>
        <taxon>Agaricomycotina</taxon>
        <taxon>Agaricomycetes</taxon>
        <taxon>Polyporales</taxon>
        <taxon>Meripilaceae</taxon>
        <taxon>Meripilus</taxon>
    </lineage>
</organism>
<evidence type="ECO:0000256" key="4">
    <source>
        <dbReference type="PIRSR" id="PIRSR000097-1"/>
    </source>
</evidence>
<protein>
    <recommendedName>
        <fullName evidence="7">NADP-dependent oxidoreductase domain-containing protein</fullName>
    </recommendedName>
</protein>
<evidence type="ECO:0000256" key="5">
    <source>
        <dbReference type="PIRSR" id="PIRSR000097-2"/>
    </source>
</evidence>
<dbReference type="FunFam" id="3.20.20.100:FF:000002">
    <property type="entry name" value="2,5-diketo-D-gluconic acid reductase A"/>
    <property type="match status" value="1"/>
</dbReference>
<evidence type="ECO:0000256" key="1">
    <source>
        <dbReference type="ARBA" id="ARBA00007905"/>
    </source>
</evidence>
<feature type="site" description="Lowers pKa of active site Tyr" evidence="6">
    <location>
        <position position="80"/>
    </location>
</feature>
<dbReference type="EMBL" id="JANAWD010000235">
    <property type="protein sequence ID" value="KAJ3483257.1"/>
    <property type="molecule type" value="Genomic_DNA"/>
</dbReference>
<keyword evidence="9" id="KW-1185">Reference proteome</keyword>
<dbReference type="Gene3D" id="3.20.20.100">
    <property type="entry name" value="NADP-dependent oxidoreductase domain"/>
    <property type="match status" value="1"/>
</dbReference>
<gene>
    <name evidence="8" type="ORF">NLI96_g6444</name>
</gene>
<dbReference type="GO" id="GO:0016616">
    <property type="term" value="F:oxidoreductase activity, acting on the CH-OH group of donors, NAD or NADP as acceptor"/>
    <property type="evidence" value="ECO:0007669"/>
    <property type="project" value="UniProtKB-ARBA"/>
</dbReference>
<dbReference type="PANTHER" id="PTHR43827">
    <property type="entry name" value="2,5-DIKETO-D-GLUCONIC ACID REDUCTASE"/>
    <property type="match status" value="1"/>
</dbReference>
<dbReference type="InterPro" id="IPR018170">
    <property type="entry name" value="Aldo/ket_reductase_CS"/>
</dbReference>
<keyword evidence="2" id="KW-0521">NADP</keyword>
<comment type="similarity">
    <text evidence="1">Belongs to the aldo/keto reductase family.</text>
</comment>
<feature type="binding site" evidence="5">
    <location>
        <position position="111"/>
    </location>
    <ligand>
        <name>substrate</name>
    </ligand>
</feature>
<evidence type="ECO:0000313" key="9">
    <source>
        <dbReference type="Proteomes" id="UP001212997"/>
    </source>
</evidence>
<feature type="active site" description="Proton donor" evidence="4">
    <location>
        <position position="55"/>
    </location>
</feature>
<evidence type="ECO:0000256" key="6">
    <source>
        <dbReference type="PIRSR" id="PIRSR000097-3"/>
    </source>
</evidence>
<dbReference type="InterPro" id="IPR036812">
    <property type="entry name" value="NAD(P)_OxRdtase_dom_sf"/>
</dbReference>
<dbReference type="PROSITE" id="PS00798">
    <property type="entry name" value="ALDOKETO_REDUCTASE_1"/>
    <property type="match status" value="1"/>
</dbReference>
<dbReference type="PROSITE" id="PS00062">
    <property type="entry name" value="ALDOKETO_REDUCTASE_2"/>
    <property type="match status" value="1"/>
</dbReference>
<feature type="domain" description="NADP-dependent oxidoreductase" evidence="7">
    <location>
        <begin position="18"/>
        <end position="281"/>
    </location>
</feature>
<dbReference type="InterPro" id="IPR020471">
    <property type="entry name" value="AKR"/>
</dbReference>
<accession>A0AAD5YFX9</accession>
<dbReference type="PIRSF" id="PIRSF000097">
    <property type="entry name" value="AKR"/>
    <property type="match status" value="1"/>
</dbReference>